<sequence>MLEINFQHIRPYHGGLTDAFEELCCQIFHRLSDNSIPNFQPPQGSQFQRFRGAGGDGGVEAIWILPNGDKWGLQSKYFQKDKLETSEFNQMGNSLETAVKNHPEITRYIYCIPFDPTGKKAEGKLGESQTEKLEKWKEAQLEKLRIGNVLAFTIILLVLIKSGLYEECQKLKYNKINLSIEFWTEHELRDYLLSVDKGGGLRRYWFDHEVMTNDWLQQRLNDAKVQAGKRYSPKLSVNVPAFDALEAFARQNAWKEQVDKYLQEFNENIQRWHSHVKNVNELPENSHQIVESITEEIISLNSILSQDIYPQSSNDSKKVILQAVNLIENIIQVEKIFFNEFIEKHGENADNPLFRQFHAEYQCDFPAAKLDTSRDLLKCLYKIEQWINSPEFILPRSQFMLLRGCAGVGKTHAIVDHALHINKTGQISLVFYGEDFTGDEPWKIIINKLGLSSNISRDELWGMIDSAAEATEKPAIIYIDALNESPERRRWKTSWLAPLRQQITNFPRLKLCVSCRDTYLDEVFNNRSEWVEFEHNGFLGREFDAIKQFFQFYELEIPATPLLQSEFANPLFLHLVCQAIEGLESKILPLGTIGFTDVLRLLLEEKNKRVSEVCRYDNRDDNVTKAVNALAKKMAEEKTRLLSRETAQKIVDDIFSVEDSERSLFIQLEKEGLIALIEQKTRPLAPKQWFCRFTFERVADFLIALFLLEEIEVNQLNNTNPNEIQSIDELRNIIINNFGNKTLNDNQGLLEALSIILPEKFNVELIDIINDNTNIDIDRYKLLTIIASGLQWRTIESLSERTEELIYGGLYNSNCSPTILDSLFGIAVIPNHPLNAEFINNLLEKQDLTTRDPFWCASLYEDFEKQKGAWRLIEWSLKADLSSFSEESSGLWALFLSWCCAASDRRIRDRATKGLTRLFISHPSIIKITLIRFFDIDDDYVLERVSLAAYSSILVIDDNALIKDIATIIYAKIFDIGNIPENALIRDCLRLIIELAHSRNLLNNTIDTNKFRPPYNSQPIQIPSEEEIANLIKQDAFKRNMTLDESLSDFAKYTIPSVLCYYNLEPVVINHKQIHRWFIKTVSELGYPGFNEQCYKYDRYILGKYGRGRSRETWAERLGEKYYWILLHRLAGILADHFPRKINSWYREPVLPRLEGINLRDIDPTDLRAFSPQIEINTEWYQPVNYDFDITENLSHDQWAELKDFPNLTDIVEVTDNKNEKWIHLSLYSSLEKVISNKKNAKYPHRNLTTLINTAFVPYSDIKNIKTELSKNKFIDDLMIRRDNKLLILEYPNTIACNQRFEIREINLECEVPGTEKAEITMIQILRGQDWDYDCSQDEYSENINVPAPDLINLGNLKWDGQSSWLDDSKTSQITEISTGIGSGLLIKCAYLKNFLQASSLALVFIGFQKKFVINKQFSGAANIHELRTVYIFDGQNIINAYKIHKNID</sequence>
<evidence type="ECO:0008006" key="3">
    <source>
        <dbReference type="Google" id="ProtNLM"/>
    </source>
</evidence>
<keyword evidence="2" id="KW-1185">Reference proteome</keyword>
<dbReference type="SUPFAM" id="SSF52540">
    <property type="entry name" value="P-loop containing nucleoside triphosphate hydrolases"/>
    <property type="match status" value="1"/>
</dbReference>
<organism evidence="1 2">
    <name type="scientific">Richelia sinica FACHB-800</name>
    <dbReference type="NCBI Taxonomy" id="1357546"/>
    <lineage>
        <taxon>Bacteria</taxon>
        <taxon>Bacillati</taxon>
        <taxon>Cyanobacteriota</taxon>
        <taxon>Cyanophyceae</taxon>
        <taxon>Nostocales</taxon>
        <taxon>Nostocaceae</taxon>
        <taxon>Richelia</taxon>
    </lineage>
</organism>
<name>A0A975Y5J3_9NOST</name>
<dbReference type="KEGG" id="rsin:B6N60_03005"/>
<evidence type="ECO:0000313" key="2">
    <source>
        <dbReference type="Proteomes" id="UP000683511"/>
    </source>
</evidence>
<dbReference type="EMBL" id="CP021056">
    <property type="protein sequence ID" value="QXE24301.1"/>
    <property type="molecule type" value="Genomic_DNA"/>
</dbReference>
<dbReference type="Proteomes" id="UP000683511">
    <property type="component" value="Chromosome"/>
</dbReference>
<dbReference type="InterPro" id="IPR027417">
    <property type="entry name" value="P-loop_NTPase"/>
</dbReference>
<reference evidence="1" key="1">
    <citation type="submission" date="2017-04" db="EMBL/GenBank/DDBJ databases">
        <title>Genome deletions in a multicellular cyanobacterial endosymbiont for morphological adaptation in marine diatoms.</title>
        <authorList>
            <person name="Wang Y."/>
            <person name="Gao H."/>
            <person name="Li R."/>
            <person name="Xu X."/>
        </authorList>
    </citation>
    <scope>NUCLEOTIDE SEQUENCE</scope>
    <source>
        <strain evidence="1">FACHB 800</strain>
    </source>
</reference>
<accession>A0A975Y5J3</accession>
<gene>
    <name evidence="1" type="ORF">B6N60_03005</name>
</gene>
<evidence type="ECO:0000313" key="1">
    <source>
        <dbReference type="EMBL" id="QXE24301.1"/>
    </source>
</evidence>
<protein>
    <recommendedName>
        <fullName evidence="3">ATP-binding protein</fullName>
    </recommendedName>
</protein>
<proteinExistence type="predicted"/>
<dbReference type="RefSeq" id="WP_190604384.1">
    <property type="nucleotide sequence ID" value="NZ_CP021056.1"/>
</dbReference>